<dbReference type="GO" id="GO:0051865">
    <property type="term" value="P:protein autoubiquitination"/>
    <property type="evidence" value="ECO:0007669"/>
    <property type="project" value="TreeGrafter"/>
</dbReference>
<sequence>MNTTGSSSQSELRPPFTTGEFVLNNFTAFLHEQTHAPIYSAPLRANNEIWRLRISTNASRTHLSAYTWLITSGVNSKYDFSIEMVNQRNSLKKNHLLKTFGHVFTTSRYAGWPDFYPLNRLIVDGFLVNDQIKFRYQVRPSSYFELYKTSTRQLRELQNENEQLREDVDEKVMANQVLQEEIAEKERTNEELQDQLERKDNEYEMLLEEKREENKSLHMKNEQLQKQFNDYKANLNLIKDKKKRTMSRKLWNDENDENEFSTLPSRSKKDRIILNNSGDEKDGTSRGISGAAQQPYPQAGTYVQNPTVIQQTPMAFVPMMGDYPTQ</sequence>
<dbReference type="GO" id="GO:0070842">
    <property type="term" value="P:aggresome assembly"/>
    <property type="evidence" value="ECO:0007669"/>
    <property type="project" value="TreeGrafter"/>
</dbReference>
<dbReference type="Pfam" id="PF22486">
    <property type="entry name" value="MATH_2"/>
    <property type="match status" value="1"/>
</dbReference>
<accession>A0A815J6Q3</accession>
<dbReference type="GO" id="GO:0016235">
    <property type="term" value="C:aggresome"/>
    <property type="evidence" value="ECO:0007669"/>
    <property type="project" value="TreeGrafter"/>
</dbReference>
<dbReference type="InterPro" id="IPR053003">
    <property type="entry name" value="TRIM_RBCC_E3_ubiq-ligases"/>
</dbReference>
<dbReference type="InterPro" id="IPR008974">
    <property type="entry name" value="TRAF-like"/>
</dbReference>
<dbReference type="AlphaFoldDB" id="A0A815J6Q3"/>
<dbReference type="PANTHER" id="PTHR36754:SF2">
    <property type="entry name" value="E3 UBIQUITIN-PROTEIN LIGASE TRIM37"/>
    <property type="match status" value="1"/>
</dbReference>
<dbReference type="Proteomes" id="UP000663829">
    <property type="component" value="Unassembled WGS sequence"/>
</dbReference>
<keyword evidence="1" id="KW-0175">Coiled coil</keyword>
<keyword evidence="6" id="KW-1185">Reference proteome</keyword>
<dbReference type="GO" id="GO:0005164">
    <property type="term" value="F:tumor necrosis factor receptor binding"/>
    <property type="evidence" value="ECO:0007669"/>
    <property type="project" value="TreeGrafter"/>
</dbReference>
<gene>
    <name evidence="4" type="ORF">GPM918_LOCUS31937</name>
    <name evidence="5" type="ORF">SRO942_LOCUS32596</name>
</gene>
<feature type="non-terminal residue" evidence="4">
    <location>
        <position position="326"/>
    </location>
</feature>
<dbReference type="SUPFAM" id="SSF49599">
    <property type="entry name" value="TRAF domain-like"/>
    <property type="match status" value="1"/>
</dbReference>
<dbReference type="Gene3D" id="2.60.210.10">
    <property type="entry name" value="Apoptosis, Tumor Necrosis Factor Receptor Associated Protein 2, Chain A"/>
    <property type="match status" value="1"/>
</dbReference>
<feature type="domain" description="MATH" evidence="3">
    <location>
        <begin position="16"/>
        <end position="138"/>
    </location>
</feature>
<dbReference type="PANTHER" id="PTHR36754">
    <property type="entry name" value="E3 UBIQUITIN-PROTEIN LIGASE TRIM37"/>
    <property type="match status" value="1"/>
</dbReference>
<feature type="coiled-coil region" evidence="1">
    <location>
        <begin position="147"/>
        <end position="241"/>
    </location>
</feature>
<dbReference type="EMBL" id="CAJOBC010076638">
    <property type="protein sequence ID" value="CAF4260754.1"/>
    <property type="molecule type" value="Genomic_DNA"/>
</dbReference>
<dbReference type="Proteomes" id="UP000681722">
    <property type="component" value="Unassembled WGS sequence"/>
</dbReference>
<dbReference type="InterPro" id="IPR002083">
    <property type="entry name" value="MATH/TRAF_dom"/>
</dbReference>
<protein>
    <recommendedName>
        <fullName evidence="3">MATH domain-containing protein</fullName>
    </recommendedName>
</protein>
<organism evidence="4 6">
    <name type="scientific">Didymodactylos carnosus</name>
    <dbReference type="NCBI Taxonomy" id="1234261"/>
    <lineage>
        <taxon>Eukaryota</taxon>
        <taxon>Metazoa</taxon>
        <taxon>Spiralia</taxon>
        <taxon>Gnathifera</taxon>
        <taxon>Rotifera</taxon>
        <taxon>Eurotatoria</taxon>
        <taxon>Bdelloidea</taxon>
        <taxon>Philodinida</taxon>
        <taxon>Philodinidae</taxon>
        <taxon>Didymodactylos</taxon>
    </lineage>
</organism>
<evidence type="ECO:0000313" key="6">
    <source>
        <dbReference type="Proteomes" id="UP000663829"/>
    </source>
</evidence>
<dbReference type="PROSITE" id="PS50144">
    <property type="entry name" value="MATH"/>
    <property type="match status" value="1"/>
</dbReference>
<dbReference type="GO" id="GO:0005778">
    <property type="term" value="C:peroxisomal membrane"/>
    <property type="evidence" value="ECO:0007669"/>
    <property type="project" value="TreeGrafter"/>
</dbReference>
<evidence type="ECO:0000313" key="4">
    <source>
        <dbReference type="EMBL" id="CAF1372732.1"/>
    </source>
</evidence>
<dbReference type="EMBL" id="CAJNOQ010016004">
    <property type="protein sequence ID" value="CAF1372732.1"/>
    <property type="molecule type" value="Genomic_DNA"/>
</dbReference>
<evidence type="ECO:0000256" key="2">
    <source>
        <dbReference type="SAM" id="MobiDB-lite"/>
    </source>
</evidence>
<dbReference type="GO" id="GO:0031625">
    <property type="term" value="F:ubiquitin protein ligase binding"/>
    <property type="evidence" value="ECO:0007669"/>
    <property type="project" value="TreeGrafter"/>
</dbReference>
<comment type="caution">
    <text evidence="4">The sequence shown here is derived from an EMBL/GenBank/DDBJ whole genome shotgun (WGS) entry which is preliminary data.</text>
</comment>
<dbReference type="OrthoDB" id="192247at2759"/>
<name>A0A815J6Q3_9BILA</name>
<evidence type="ECO:0000259" key="3">
    <source>
        <dbReference type="PROSITE" id="PS50144"/>
    </source>
</evidence>
<evidence type="ECO:0000313" key="5">
    <source>
        <dbReference type="EMBL" id="CAF4260754.1"/>
    </source>
</evidence>
<proteinExistence type="predicted"/>
<dbReference type="GO" id="GO:0061630">
    <property type="term" value="F:ubiquitin protein ligase activity"/>
    <property type="evidence" value="ECO:0007669"/>
    <property type="project" value="TreeGrafter"/>
</dbReference>
<dbReference type="GO" id="GO:0006513">
    <property type="term" value="P:protein monoubiquitination"/>
    <property type="evidence" value="ECO:0007669"/>
    <property type="project" value="TreeGrafter"/>
</dbReference>
<reference evidence="4" key="1">
    <citation type="submission" date="2021-02" db="EMBL/GenBank/DDBJ databases">
        <authorList>
            <person name="Nowell W R."/>
        </authorList>
    </citation>
    <scope>NUCLEOTIDE SEQUENCE</scope>
</reference>
<evidence type="ECO:0000256" key="1">
    <source>
        <dbReference type="SAM" id="Coils"/>
    </source>
</evidence>
<feature type="region of interest" description="Disordered" evidence="2">
    <location>
        <begin position="256"/>
        <end position="299"/>
    </location>
</feature>